<gene>
    <name evidence="3" type="ORF">Syun_028399</name>
</gene>
<feature type="domain" description="TOD1/MUCI70 glycosyltransferase-like" evidence="2">
    <location>
        <begin position="113"/>
        <end position="422"/>
    </location>
</feature>
<protein>
    <recommendedName>
        <fullName evidence="2">TOD1/MUCI70 glycosyltransferase-like domain-containing protein</fullName>
    </recommendedName>
</protein>
<comment type="caution">
    <text evidence="3">The sequence shown here is derived from an EMBL/GenBank/DDBJ whole genome shotgun (WGS) entry which is preliminary data.</text>
</comment>
<evidence type="ECO:0000259" key="2">
    <source>
        <dbReference type="Pfam" id="PF04765"/>
    </source>
</evidence>
<evidence type="ECO:0000313" key="3">
    <source>
        <dbReference type="EMBL" id="KAK9093488.1"/>
    </source>
</evidence>
<proteinExistence type="predicted"/>
<name>A0AAP0EPN0_9MAGN</name>
<dbReference type="InterPro" id="IPR048354">
    <property type="entry name" value="TOD1_MUCI70_glycTrfase_dom"/>
</dbReference>
<dbReference type="PANTHER" id="PTHR12956:SF13">
    <property type="entry name" value="ALKALINE CERAMIDASE TOD1"/>
    <property type="match status" value="1"/>
</dbReference>
<dbReference type="PANTHER" id="PTHR12956">
    <property type="entry name" value="ALKALINE CERAMIDASE-RELATED"/>
    <property type="match status" value="1"/>
</dbReference>
<dbReference type="InterPro" id="IPR006852">
    <property type="entry name" value="TOD1_MUCI70"/>
</dbReference>
<dbReference type="EMBL" id="JBBNAF010000012">
    <property type="protein sequence ID" value="KAK9093488.1"/>
    <property type="molecule type" value="Genomic_DNA"/>
</dbReference>
<dbReference type="AlphaFoldDB" id="A0AAP0EPN0"/>
<evidence type="ECO:0000313" key="4">
    <source>
        <dbReference type="Proteomes" id="UP001420932"/>
    </source>
</evidence>
<reference evidence="3 4" key="1">
    <citation type="submission" date="2024-01" db="EMBL/GenBank/DDBJ databases">
        <title>Genome assemblies of Stephania.</title>
        <authorList>
            <person name="Yang L."/>
        </authorList>
    </citation>
    <scope>NUCLEOTIDE SEQUENCE [LARGE SCALE GENOMIC DNA]</scope>
    <source>
        <strain evidence="3">YNDBR</strain>
        <tissue evidence="3">Leaf</tissue>
    </source>
</reference>
<accession>A0AAP0EPN0</accession>
<keyword evidence="4" id="KW-1185">Reference proteome</keyword>
<organism evidence="3 4">
    <name type="scientific">Stephania yunnanensis</name>
    <dbReference type="NCBI Taxonomy" id="152371"/>
    <lineage>
        <taxon>Eukaryota</taxon>
        <taxon>Viridiplantae</taxon>
        <taxon>Streptophyta</taxon>
        <taxon>Embryophyta</taxon>
        <taxon>Tracheophyta</taxon>
        <taxon>Spermatophyta</taxon>
        <taxon>Magnoliopsida</taxon>
        <taxon>Ranunculales</taxon>
        <taxon>Menispermaceae</taxon>
        <taxon>Menispermoideae</taxon>
        <taxon>Cissampelideae</taxon>
        <taxon>Stephania</taxon>
    </lineage>
</organism>
<dbReference type="Pfam" id="PF04765">
    <property type="entry name" value="TOD1_MUCI70"/>
    <property type="match status" value="1"/>
</dbReference>
<sequence length="473" mass="54272">MGSKPALSLKTTTTTTTTSPPLFLKSKLLCFSLLYLSTTLFLSLYASISSKCFFSFFITPSPLDPISYHPSNYGEHKYAIPTLRSSCTSPVRFADYWVVVKEIKDLLRNYAVSEKGFQYLERRDGSFGGKFSAHERFSYFDHGENQRLVMEIPCGFMQEFHVSEYDRIAMEKCREIVVVSAIFGDHDKIRQPIGLGSKTLETVCFFIFVDDHTFESLKSHNLVTDKAHQVEHKVGVWRVVRVLGELPYENPAMNGVIPKHLVHRLFPNSRFSVWTDAKIQLTVDPLLLIHSLVVLEDMDMAISKHPYYIHTMEEAMATARWKKWEDVGSLKMQMETYCENGLRPWTPQKLPYPSDVPDTALILRKHGVASNLFSCLLFNELEAFNPRDQLAFAFIRDQMKPKMKLNMFDAEVFEQIAVEYRHNIKQGRKNITAQKGSTTKRRPSSSNLSANGTKWTHSGCLSYLQEMWGEAHD</sequence>
<dbReference type="Proteomes" id="UP001420932">
    <property type="component" value="Unassembled WGS sequence"/>
</dbReference>
<feature type="region of interest" description="Disordered" evidence="1">
    <location>
        <begin position="428"/>
        <end position="452"/>
    </location>
</feature>
<evidence type="ECO:0000256" key="1">
    <source>
        <dbReference type="SAM" id="MobiDB-lite"/>
    </source>
</evidence>